<gene>
    <name evidence="2" type="ORF">AA0535_2297</name>
</gene>
<evidence type="ECO:0000256" key="1">
    <source>
        <dbReference type="SAM" id="MobiDB-lite"/>
    </source>
</evidence>
<accession>A0ABQ0Q4S8</accession>
<protein>
    <submittedName>
        <fullName evidence="2">Uncharacterized protein</fullName>
    </submittedName>
</protein>
<evidence type="ECO:0000313" key="3">
    <source>
        <dbReference type="Proteomes" id="UP001062776"/>
    </source>
</evidence>
<dbReference type="Proteomes" id="UP001062776">
    <property type="component" value="Unassembled WGS sequence"/>
</dbReference>
<evidence type="ECO:0000313" key="2">
    <source>
        <dbReference type="EMBL" id="GBQ91444.1"/>
    </source>
</evidence>
<organism evidence="2 3">
    <name type="scientific">Asaia krungthepensis NRIC 0535</name>
    <dbReference type="NCBI Taxonomy" id="1307925"/>
    <lineage>
        <taxon>Bacteria</taxon>
        <taxon>Pseudomonadati</taxon>
        <taxon>Pseudomonadota</taxon>
        <taxon>Alphaproteobacteria</taxon>
        <taxon>Acetobacterales</taxon>
        <taxon>Acetobacteraceae</taxon>
        <taxon>Asaia</taxon>
    </lineage>
</organism>
<keyword evidence="3" id="KW-1185">Reference proteome</keyword>
<feature type="region of interest" description="Disordered" evidence="1">
    <location>
        <begin position="1"/>
        <end position="63"/>
    </location>
</feature>
<name>A0ABQ0Q4S8_9PROT</name>
<feature type="compositionally biased region" description="Basic and acidic residues" evidence="1">
    <location>
        <begin position="20"/>
        <end position="53"/>
    </location>
</feature>
<proteinExistence type="predicted"/>
<reference evidence="2" key="1">
    <citation type="submission" date="2013-04" db="EMBL/GenBank/DDBJ databases">
        <title>The genome sequencing project of 58 acetic acid bacteria.</title>
        <authorList>
            <person name="Okamoto-Kainuma A."/>
            <person name="Ishikawa M."/>
            <person name="Umino S."/>
            <person name="Koizumi Y."/>
            <person name="Shiwa Y."/>
            <person name="Yoshikawa H."/>
            <person name="Matsutani M."/>
            <person name="Matsushita K."/>
        </authorList>
    </citation>
    <scope>NUCLEOTIDE SEQUENCE</scope>
    <source>
        <strain evidence="2">NRIC 0535</strain>
    </source>
</reference>
<comment type="caution">
    <text evidence="2">The sequence shown here is derived from an EMBL/GenBank/DDBJ whole genome shotgun (WGS) entry which is preliminary data.</text>
</comment>
<sequence>MENGKQVVGKGHRTKTLENAPKHKGEATLEPHVCREGERTTHYTHQSVEKKAVELPLTGTSEC</sequence>
<dbReference type="EMBL" id="BAPV01000043">
    <property type="protein sequence ID" value="GBQ91444.1"/>
    <property type="molecule type" value="Genomic_DNA"/>
</dbReference>